<reference evidence="6" key="1">
    <citation type="submission" date="2021-01" db="EMBL/GenBank/DDBJ databases">
        <title>Modified the classification status of verrucomicrobia.</title>
        <authorList>
            <person name="Feng X."/>
        </authorList>
    </citation>
    <scope>NUCLEOTIDE SEQUENCE</scope>
    <source>
        <strain evidence="6">KCTC 22041</strain>
    </source>
</reference>
<proteinExistence type="inferred from homology"/>
<name>A0A934VYI0_9BACT</name>
<dbReference type="SUPFAM" id="SSF88659">
    <property type="entry name" value="Sigma3 and sigma4 domains of RNA polymerase sigma factors"/>
    <property type="match status" value="1"/>
</dbReference>
<dbReference type="PANTHER" id="PTHR43133:SF51">
    <property type="entry name" value="RNA POLYMERASE SIGMA FACTOR"/>
    <property type="match status" value="1"/>
</dbReference>
<dbReference type="EMBL" id="JAENIJ010000056">
    <property type="protein sequence ID" value="MBK1884539.1"/>
    <property type="molecule type" value="Genomic_DNA"/>
</dbReference>
<dbReference type="InterPro" id="IPR007627">
    <property type="entry name" value="RNA_pol_sigma70_r2"/>
</dbReference>
<dbReference type="GO" id="GO:0016987">
    <property type="term" value="F:sigma factor activity"/>
    <property type="evidence" value="ECO:0007669"/>
    <property type="project" value="UniProtKB-KW"/>
</dbReference>
<dbReference type="AlphaFoldDB" id="A0A934VYI0"/>
<dbReference type="SUPFAM" id="SSF88946">
    <property type="entry name" value="Sigma2 domain of RNA polymerase sigma factors"/>
    <property type="match status" value="1"/>
</dbReference>
<dbReference type="InterPro" id="IPR013325">
    <property type="entry name" value="RNA_pol_sigma_r2"/>
</dbReference>
<dbReference type="InterPro" id="IPR036388">
    <property type="entry name" value="WH-like_DNA-bd_sf"/>
</dbReference>
<dbReference type="InterPro" id="IPR014284">
    <property type="entry name" value="RNA_pol_sigma-70_dom"/>
</dbReference>
<dbReference type="Gene3D" id="1.10.1740.10">
    <property type="match status" value="1"/>
</dbReference>
<evidence type="ECO:0000256" key="1">
    <source>
        <dbReference type="ARBA" id="ARBA00010641"/>
    </source>
</evidence>
<protein>
    <submittedName>
        <fullName evidence="6">Sigma-70 family RNA polymerase sigma factor</fullName>
    </submittedName>
</protein>
<organism evidence="6 7">
    <name type="scientific">Luteolibacter pohnpeiensis</name>
    <dbReference type="NCBI Taxonomy" id="454153"/>
    <lineage>
        <taxon>Bacteria</taxon>
        <taxon>Pseudomonadati</taxon>
        <taxon>Verrucomicrobiota</taxon>
        <taxon>Verrucomicrobiia</taxon>
        <taxon>Verrucomicrobiales</taxon>
        <taxon>Verrucomicrobiaceae</taxon>
        <taxon>Luteolibacter</taxon>
    </lineage>
</organism>
<keyword evidence="7" id="KW-1185">Reference proteome</keyword>
<evidence type="ECO:0000313" key="7">
    <source>
        <dbReference type="Proteomes" id="UP000603141"/>
    </source>
</evidence>
<keyword evidence="2" id="KW-0805">Transcription regulation</keyword>
<dbReference type="Proteomes" id="UP000603141">
    <property type="component" value="Unassembled WGS sequence"/>
</dbReference>
<sequence>MSGSFPTQPSNHDESFESLLVSHQKRIYFFIRSMVFNPEDARDVLQDVNSIILRKRDRFAQDTDFKSWAFAIARFECFTYLRKYQSGKLLAAGNELAEFLADTAEDHADRFERWMRALEQCRKHLPTESNDLLNLRYGTRRPLEEIAHAWKSTEGALKQKLFRARAQLKDCILKRLGEFASDDSARDQ</sequence>
<evidence type="ECO:0000259" key="5">
    <source>
        <dbReference type="Pfam" id="PF04542"/>
    </source>
</evidence>
<evidence type="ECO:0000256" key="3">
    <source>
        <dbReference type="ARBA" id="ARBA00023082"/>
    </source>
</evidence>
<dbReference type="InterPro" id="IPR013324">
    <property type="entry name" value="RNA_pol_sigma_r3/r4-like"/>
</dbReference>
<dbReference type="InterPro" id="IPR014331">
    <property type="entry name" value="RNA_pol_sigma70_ECF_RHOBA"/>
</dbReference>
<dbReference type="Pfam" id="PF04542">
    <property type="entry name" value="Sigma70_r2"/>
    <property type="match status" value="1"/>
</dbReference>
<keyword evidence="4" id="KW-0804">Transcription</keyword>
<dbReference type="NCBIfam" id="TIGR02989">
    <property type="entry name" value="Sig-70_gvs1"/>
    <property type="match status" value="1"/>
</dbReference>
<dbReference type="RefSeq" id="WP_200273824.1">
    <property type="nucleotide sequence ID" value="NZ_JAENIJ010000056.1"/>
</dbReference>
<dbReference type="Gene3D" id="1.10.10.10">
    <property type="entry name" value="Winged helix-like DNA-binding domain superfamily/Winged helix DNA-binding domain"/>
    <property type="match status" value="1"/>
</dbReference>
<evidence type="ECO:0000313" key="6">
    <source>
        <dbReference type="EMBL" id="MBK1884539.1"/>
    </source>
</evidence>
<dbReference type="InterPro" id="IPR039425">
    <property type="entry name" value="RNA_pol_sigma-70-like"/>
</dbReference>
<gene>
    <name evidence="6" type="ORF">JIN85_19135</name>
</gene>
<evidence type="ECO:0000256" key="2">
    <source>
        <dbReference type="ARBA" id="ARBA00023015"/>
    </source>
</evidence>
<keyword evidence="3" id="KW-0731">Sigma factor</keyword>
<dbReference type="PANTHER" id="PTHR43133">
    <property type="entry name" value="RNA POLYMERASE ECF-TYPE SIGMA FACTO"/>
    <property type="match status" value="1"/>
</dbReference>
<dbReference type="NCBIfam" id="TIGR02937">
    <property type="entry name" value="sigma70-ECF"/>
    <property type="match status" value="1"/>
</dbReference>
<evidence type="ECO:0000256" key="4">
    <source>
        <dbReference type="ARBA" id="ARBA00023163"/>
    </source>
</evidence>
<comment type="caution">
    <text evidence="6">The sequence shown here is derived from an EMBL/GenBank/DDBJ whole genome shotgun (WGS) entry which is preliminary data.</text>
</comment>
<accession>A0A934VYI0</accession>
<comment type="similarity">
    <text evidence="1">Belongs to the sigma-70 factor family. ECF subfamily.</text>
</comment>
<dbReference type="GO" id="GO:0006352">
    <property type="term" value="P:DNA-templated transcription initiation"/>
    <property type="evidence" value="ECO:0007669"/>
    <property type="project" value="InterPro"/>
</dbReference>
<feature type="domain" description="RNA polymerase sigma-70 region 2" evidence="5">
    <location>
        <begin position="21"/>
        <end position="85"/>
    </location>
</feature>